<sequence length="295" mass="33859">MNMTKKKVVTHHGTFHADEVVAIAVLEEMFGEVDIVRTRDEKLFEGADFVVDVGGGKFDHHTNDKEYRDNKIPYASAGLIWREFGRDLIRMHGVEEEKEIDNIYGAIDSSFMQGLDAIDNGVRFHQEIPIPDLSMIIKSFNPNWNSEDNEEECFREALKLAKTVFRNVFQGQLSVYDAKKFIKDAYQNRKQKKLLILEQSSPWQQALMEIDKKEEVLFVIFPDNRNGYRIQAVRKQPHSFEARKDLPESWAGLDGAELNAVIDIDDAIFCHPARFIAGAESFESIMKMANIAINE</sequence>
<gene>
    <name evidence="2" type="ORF">CIB95_13590</name>
</gene>
<dbReference type="EMBL" id="NPIA01000008">
    <property type="protein sequence ID" value="OZM56136.1"/>
    <property type="molecule type" value="Genomic_DNA"/>
</dbReference>
<evidence type="ECO:0000313" key="3">
    <source>
        <dbReference type="Proteomes" id="UP000217083"/>
    </source>
</evidence>
<organism evidence="2 3">
    <name type="scientific">Lottiidibacillus patelloidae</name>
    <dbReference type="NCBI Taxonomy" id="2670334"/>
    <lineage>
        <taxon>Bacteria</taxon>
        <taxon>Bacillati</taxon>
        <taxon>Bacillota</taxon>
        <taxon>Bacilli</taxon>
        <taxon>Bacillales</taxon>
        <taxon>Bacillaceae</taxon>
        <taxon>Lottiidibacillus</taxon>
    </lineage>
</organism>
<dbReference type="Proteomes" id="UP000217083">
    <property type="component" value="Unassembled WGS sequence"/>
</dbReference>
<keyword evidence="3" id="KW-1185">Reference proteome</keyword>
<reference evidence="2 3" key="2">
    <citation type="submission" date="2017-09" db="EMBL/GenBank/DDBJ databases">
        <title>Bacillus patelloidae sp. nov., isolated from the intestinal tract of a marine limpet.</title>
        <authorList>
            <person name="Liu R."/>
            <person name="Dong C."/>
            <person name="Shao Z."/>
        </authorList>
    </citation>
    <scope>NUCLEOTIDE SEQUENCE [LARGE SCALE GENOMIC DNA]</scope>
    <source>
        <strain evidence="2 3">SA5d-4</strain>
    </source>
</reference>
<accession>A0A263BSH4</accession>
<dbReference type="PANTHER" id="PTHR11215:SF1">
    <property type="entry name" value="MYG1 EXONUCLEASE"/>
    <property type="match status" value="1"/>
</dbReference>
<dbReference type="Pfam" id="PF03690">
    <property type="entry name" value="MYG1_exonuc"/>
    <property type="match status" value="1"/>
</dbReference>
<dbReference type="PANTHER" id="PTHR11215">
    <property type="entry name" value="METAL DEPENDENT HYDROLASE - RELATED"/>
    <property type="match status" value="1"/>
</dbReference>
<comment type="similarity">
    <text evidence="1">Belongs to the MYG1 family.</text>
</comment>
<dbReference type="InterPro" id="IPR003226">
    <property type="entry name" value="MYG1_exonuclease"/>
</dbReference>
<dbReference type="AlphaFoldDB" id="A0A263BSH4"/>
<protein>
    <recommendedName>
        <fullName evidence="4">Metal-dependent hydrolase</fullName>
    </recommendedName>
</protein>
<evidence type="ECO:0000313" key="2">
    <source>
        <dbReference type="EMBL" id="OZM56136.1"/>
    </source>
</evidence>
<name>A0A263BSH4_9BACI</name>
<evidence type="ECO:0000256" key="1">
    <source>
        <dbReference type="ARBA" id="ARBA00010105"/>
    </source>
</evidence>
<proteinExistence type="inferred from homology"/>
<dbReference type="GO" id="GO:0005737">
    <property type="term" value="C:cytoplasm"/>
    <property type="evidence" value="ECO:0007669"/>
    <property type="project" value="TreeGrafter"/>
</dbReference>
<reference evidence="3" key="1">
    <citation type="submission" date="2017-08" db="EMBL/GenBank/DDBJ databases">
        <authorList>
            <person name="Huang Z."/>
        </authorList>
    </citation>
    <scope>NUCLEOTIDE SEQUENCE [LARGE SCALE GENOMIC DNA]</scope>
    <source>
        <strain evidence="3">SA5d-4</strain>
    </source>
</reference>
<comment type="caution">
    <text evidence="2">The sequence shown here is derived from an EMBL/GenBank/DDBJ whole genome shotgun (WGS) entry which is preliminary data.</text>
</comment>
<evidence type="ECO:0008006" key="4">
    <source>
        <dbReference type="Google" id="ProtNLM"/>
    </source>
</evidence>